<evidence type="ECO:0000256" key="5">
    <source>
        <dbReference type="PROSITE-ProRule" id="PRU00176"/>
    </source>
</evidence>
<dbReference type="EMBL" id="OA882229">
    <property type="protein sequence ID" value="CAD7273968.1"/>
    <property type="molecule type" value="Genomic_DNA"/>
</dbReference>
<feature type="region of interest" description="Disordered" evidence="6">
    <location>
        <begin position="170"/>
        <end position="197"/>
    </location>
</feature>
<proteinExistence type="predicted"/>
<dbReference type="EMBL" id="CAJPEX010000192">
    <property type="protein sequence ID" value="CAG0914120.1"/>
    <property type="molecule type" value="Genomic_DNA"/>
</dbReference>
<evidence type="ECO:0000259" key="7">
    <source>
        <dbReference type="PROSITE" id="PS50102"/>
    </source>
</evidence>
<dbReference type="Gene3D" id="3.30.70.330">
    <property type="match status" value="1"/>
</dbReference>
<name>A0A7R9GAK9_9CRUS</name>
<dbReference type="PANTHER" id="PTHR13976">
    <property type="entry name" value="HETEROGENEOUS NUCLEAR RIBONUCLEOPROTEIN-RELATED"/>
    <property type="match status" value="1"/>
</dbReference>
<keyword evidence="1" id="KW-0597">Phosphoprotein</keyword>
<dbReference type="Pfam" id="PF00076">
    <property type="entry name" value="RRM_1"/>
    <property type="match status" value="1"/>
</dbReference>
<organism evidence="8">
    <name type="scientific">Notodromas monacha</name>
    <dbReference type="NCBI Taxonomy" id="399045"/>
    <lineage>
        <taxon>Eukaryota</taxon>
        <taxon>Metazoa</taxon>
        <taxon>Ecdysozoa</taxon>
        <taxon>Arthropoda</taxon>
        <taxon>Crustacea</taxon>
        <taxon>Oligostraca</taxon>
        <taxon>Ostracoda</taxon>
        <taxon>Podocopa</taxon>
        <taxon>Podocopida</taxon>
        <taxon>Cypridocopina</taxon>
        <taxon>Cypridoidea</taxon>
        <taxon>Cyprididae</taxon>
        <taxon>Notodromas</taxon>
    </lineage>
</organism>
<accession>A0A7R9GAK9</accession>
<dbReference type="FunFam" id="3.30.70.330:FF:000131">
    <property type="entry name" value="Heterogeneous nuclear ribonucleoprotein h3 isoform"/>
    <property type="match status" value="1"/>
</dbReference>
<keyword evidence="2" id="KW-0507">mRNA processing</keyword>
<dbReference type="InterPro" id="IPR050666">
    <property type="entry name" value="ESRP"/>
</dbReference>
<dbReference type="SUPFAM" id="SSF54928">
    <property type="entry name" value="RNA-binding domain, RBD"/>
    <property type="match status" value="1"/>
</dbReference>
<evidence type="ECO:0000256" key="4">
    <source>
        <dbReference type="ARBA" id="ARBA00022884"/>
    </source>
</evidence>
<dbReference type="SMART" id="SM00360">
    <property type="entry name" value="RRM"/>
    <property type="match status" value="1"/>
</dbReference>
<gene>
    <name evidence="8" type="ORF">NMOB1V02_LOCUS1828</name>
</gene>
<evidence type="ECO:0000256" key="6">
    <source>
        <dbReference type="SAM" id="MobiDB-lite"/>
    </source>
</evidence>
<keyword evidence="4 5" id="KW-0694">RNA-binding</keyword>
<dbReference type="OrthoDB" id="431068at2759"/>
<evidence type="ECO:0000256" key="1">
    <source>
        <dbReference type="ARBA" id="ARBA00022553"/>
    </source>
</evidence>
<protein>
    <recommendedName>
        <fullName evidence="7">RRM domain-containing protein</fullName>
    </recommendedName>
</protein>
<dbReference type="AlphaFoldDB" id="A0A7R9GAK9"/>
<sequence>MEWTPAHGAMPRAASSGGRWYEDVFLVSLIGGVNDWGYGNDGWGGRGRVDSLGSGMGSRGGSSGLGGSGGYGGVGGMGSRGGGGSNWKSTGHVIRMRGLPFRATDADIKDFFKPLLPVSVHLDHNDSGKPTGEADVEFATYEDALRAMTKDRETMAHRYIELFIVGDGPSGGGGNSGGAPRLMNSGRSGGSNGNYGSGGNSVFSGGYDY</sequence>
<evidence type="ECO:0000313" key="9">
    <source>
        <dbReference type="Proteomes" id="UP000678499"/>
    </source>
</evidence>
<evidence type="ECO:0000256" key="2">
    <source>
        <dbReference type="ARBA" id="ARBA00022664"/>
    </source>
</evidence>
<evidence type="ECO:0000256" key="3">
    <source>
        <dbReference type="ARBA" id="ARBA00022737"/>
    </source>
</evidence>
<dbReference type="GO" id="GO:0006397">
    <property type="term" value="P:mRNA processing"/>
    <property type="evidence" value="ECO:0007669"/>
    <property type="project" value="UniProtKB-KW"/>
</dbReference>
<dbReference type="PROSITE" id="PS50102">
    <property type="entry name" value="RRM"/>
    <property type="match status" value="1"/>
</dbReference>
<keyword evidence="9" id="KW-1185">Reference proteome</keyword>
<reference evidence="8" key="1">
    <citation type="submission" date="2020-11" db="EMBL/GenBank/DDBJ databases">
        <authorList>
            <person name="Tran Van P."/>
        </authorList>
    </citation>
    <scope>NUCLEOTIDE SEQUENCE</scope>
</reference>
<dbReference type="InterPro" id="IPR035979">
    <property type="entry name" value="RBD_domain_sf"/>
</dbReference>
<dbReference type="GO" id="GO:0003723">
    <property type="term" value="F:RNA binding"/>
    <property type="evidence" value="ECO:0007669"/>
    <property type="project" value="UniProtKB-UniRule"/>
</dbReference>
<evidence type="ECO:0000313" key="8">
    <source>
        <dbReference type="EMBL" id="CAD7273968.1"/>
    </source>
</evidence>
<feature type="domain" description="RRM" evidence="7">
    <location>
        <begin position="92"/>
        <end position="167"/>
    </location>
</feature>
<dbReference type="InterPro" id="IPR012677">
    <property type="entry name" value="Nucleotide-bd_a/b_plait_sf"/>
</dbReference>
<feature type="compositionally biased region" description="Gly residues" evidence="6">
    <location>
        <begin position="187"/>
        <end position="197"/>
    </location>
</feature>
<dbReference type="InterPro" id="IPR000504">
    <property type="entry name" value="RRM_dom"/>
</dbReference>
<keyword evidence="3" id="KW-0677">Repeat</keyword>
<dbReference type="Proteomes" id="UP000678499">
    <property type="component" value="Unassembled WGS sequence"/>
</dbReference>